<reference evidence="1" key="1">
    <citation type="submission" date="2022-06" db="EMBL/GenBank/DDBJ databases">
        <title>New cyanobacteria of genus Symplocastrum in benthos of Lake Baikal.</title>
        <authorList>
            <person name="Sorokovikova E."/>
            <person name="Tikhonova I."/>
            <person name="Krasnopeev A."/>
            <person name="Evseev P."/>
            <person name="Gladkikh A."/>
            <person name="Belykh O."/>
        </authorList>
    </citation>
    <scope>NUCLEOTIDE SEQUENCE</scope>
    <source>
        <strain evidence="1">BBK-W-15</strain>
    </source>
</reference>
<evidence type="ECO:0000313" key="1">
    <source>
        <dbReference type="EMBL" id="MCP2731633.1"/>
    </source>
</evidence>
<dbReference type="Proteomes" id="UP001204953">
    <property type="component" value="Unassembled WGS sequence"/>
</dbReference>
<keyword evidence="2" id="KW-1185">Reference proteome</keyword>
<accession>A0AAE3GXE6</accession>
<proteinExistence type="predicted"/>
<organism evidence="1 2">
    <name type="scientific">Limnofasciculus baicalensis BBK-W-15</name>
    <dbReference type="NCBI Taxonomy" id="2699891"/>
    <lineage>
        <taxon>Bacteria</taxon>
        <taxon>Bacillati</taxon>
        <taxon>Cyanobacteriota</taxon>
        <taxon>Cyanophyceae</taxon>
        <taxon>Coleofasciculales</taxon>
        <taxon>Coleofasciculaceae</taxon>
        <taxon>Limnofasciculus</taxon>
        <taxon>Limnofasciculus baicalensis</taxon>
    </lineage>
</organism>
<dbReference type="AlphaFoldDB" id="A0AAE3GXE6"/>
<protein>
    <submittedName>
        <fullName evidence="1">Uncharacterized protein</fullName>
    </submittedName>
</protein>
<comment type="caution">
    <text evidence="1">The sequence shown here is derived from an EMBL/GenBank/DDBJ whole genome shotgun (WGS) entry which is preliminary data.</text>
</comment>
<evidence type="ECO:0000313" key="2">
    <source>
        <dbReference type="Proteomes" id="UP001204953"/>
    </source>
</evidence>
<dbReference type="RefSeq" id="WP_254014368.1">
    <property type="nucleotide sequence ID" value="NZ_JAMZMM010000366.1"/>
</dbReference>
<dbReference type="EMBL" id="JAMZMM010000366">
    <property type="protein sequence ID" value="MCP2731633.1"/>
    <property type="molecule type" value="Genomic_DNA"/>
</dbReference>
<sequence>MADNKPGISVGGNVGGSIVTGNVKGNVSSVVNQLPTSPNPDKSEIKEILEKLKQAIESEPTLNEKEKAQAQKQVEALTKVAKSGNDPDNNEKAENAVTMLKGIFSGLQSGANLLVAWDKVLPMLSKLFGI</sequence>
<gene>
    <name evidence="1" type="ORF">NJ959_24705</name>
</gene>
<name>A0AAE3GXE6_9CYAN</name>